<dbReference type="EC" id="3.4.11.18" evidence="6 7"/>
<proteinExistence type="inferred from homology"/>
<dbReference type="GO" id="GO:0046872">
    <property type="term" value="F:metal ion binding"/>
    <property type="evidence" value="ECO:0007669"/>
    <property type="project" value="UniProtKB-UniRule"/>
</dbReference>
<comment type="subunit">
    <text evidence="6">Monomer.</text>
</comment>
<evidence type="ECO:0000256" key="5">
    <source>
        <dbReference type="ARBA" id="ARBA00022801"/>
    </source>
</evidence>
<sequence>MSPLHVERIEVKSLDQIKAMRVAGLVVAEGLAAMGDAVRPGITTGEIDQIGRDVLAAHGATSNFLGYGTEWGLPPYPGVACISVNEVVVHGIPGSRVLQPGDIVSIDYGAIVNGWHGDAARTFAVGEIDSDSQLLSDVTRESMWAGISTIGTGRRIGDVSHAVEESIDSHGRDFGIIRDYTGHGIGTAMHQAPDIPNYGKAHRGPKIGPGMCLCVEPMVTLGMDDTAVLDDEWTVVTVDSSRAAHWENTTAVLPNGLWVLTEPDGGRAQLEAHGASYAGLD</sequence>
<feature type="binding site" evidence="6">
    <location>
        <position position="118"/>
    </location>
    <ligand>
        <name>a divalent metal cation</name>
        <dbReference type="ChEBI" id="CHEBI:60240"/>
        <label>2</label>
        <note>catalytic</note>
    </ligand>
</feature>
<feature type="binding site" evidence="6">
    <location>
        <position position="247"/>
    </location>
    <ligand>
        <name>a divalent metal cation</name>
        <dbReference type="ChEBI" id="CHEBI:60240"/>
        <label>1</label>
    </ligand>
</feature>
<dbReference type="EMBL" id="LM676379">
    <property type="protein sequence ID" value="CEP25635.1"/>
    <property type="molecule type" value="Genomic_DNA"/>
</dbReference>
<evidence type="ECO:0000313" key="9">
    <source>
        <dbReference type="EMBL" id="CEP25635.1"/>
    </source>
</evidence>
<feature type="binding site" evidence="6">
    <location>
        <position position="247"/>
    </location>
    <ligand>
        <name>a divalent metal cation</name>
        <dbReference type="ChEBI" id="CHEBI:60240"/>
        <label>2</label>
        <note>catalytic</note>
    </ligand>
</feature>
<accession>A0A0B7NP17</accession>
<evidence type="ECO:0000256" key="4">
    <source>
        <dbReference type="ARBA" id="ARBA00022723"/>
    </source>
</evidence>
<dbReference type="Gene3D" id="3.90.230.10">
    <property type="entry name" value="Creatinase/methionine aminopeptidase superfamily"/>
    <property type="match status" value="1"/>
</dbReference>
<dbReference type="PANTHER" id="PTHR43330:SF27">
    <property type="entry name" value="METHIONINE AMINOPEPTIDASE"/>
    <property type="match status" value="1"/>
</dbReference>
<dbReference type="InterPro" id="IPR036005">
    <property type="entry name" value="Creatinase/aminopeptidase-like"/>
</dbReference>
<comment type="catalytic activity">
    <reaction evidence="6 7">
        <text>Release of N-terminal amino acids, preferentially methionine, from peptides and arylamides.</text>
        <dbReference type="EC" id="3.4.11.18"/>
    </reaction>
</comment>
<feature type="binding site" evidence="6">
    <location>
        <position position="107"/>
    </location>
    <ligand>
        <name>a divalent metal cation</name>
        <dbReference type="ChEBI" id="CHEBI:60240"/>
        <label>1</label>
    </ligand>
</feature>
<evidence type="ECO:0000256" key="2">
    <source>
        <dbReference type="ARBA" id="ARBA00022438"/>
    </source>
</evidence>
<feature type="domain" description="Peptidase M24" evidence="8">
    <location>
        <begin position="19"/>
        <end position="252"/>
    </location>
</feature>
<dbReference type="InterPro" id="IPR000994">
    <property type="entry name" value="Pept_M24"/>
</dbReference>
<dbReference type="GO" id="GO:0070006">
    <property type="term" value="F:metalloaminopeptidase activity"/>
    <property type="evidence" value="ECO:0007669"/>
    <property type="project" value="UniProtKB-UniRule"/>
</dbReference>
<feature type="binding site" evidence="6">
    <location>
        <position position="90"/>
    </location>
    <ligand>
        <name>substrate</name>
    </ligand>
</feature>
<dbReference type="GO" id="GO:0004239">
    <property type="term" value="F:initiator methionyl aminopeptidase activity"/>
    <property type="evidence" value="ECO:0007669"/>
    <property type="project" value="UniProtKB-UniRule"/>
</dbReference>
<name>A0A0B7NP17_PROFF</name>
<dbReference type="Pfam" id="PF00557">
    <property type="entry name" value="Peptidase_M24"/>
    <property type="match status" value="1"/>
</dbReference>
<comment type="function">
    <text evidence="1 6">Removes the N-terminal methionine from nascent proteins. The N-terminal methionine is often cleaved when the second residue in the primary sequence is small and uncharged (Met-Ala-, Cys, Gly, Pro, Ser, Thr, or Val). Requires deformylation of the N(alpha)-formylated initiator methionine before it can be hydrolyzed.</text>
</comment>
<dbReference type="SUPFAM" id="SSF55920">
    <property type="entry name" value="Creatinase/aminopeptidase"/>
    <property type="match status" value="1"/>
</dbReference>
<feature type="binding site" evidence="6">
    <location>
        <position position="190"/>
    </location>
    <ligand>
        <name>substrate</name>
    </ligand>
</feature>
<dbReference type="RefSeq" id="WP_013160518.1">
    <property type="nucleotide sequence ID" value="NZ_CP010341.1"/>
</dbReference>
<evidence type="ECO:0000256" key="6">
    <source>
        <dbReference type="HAMAP-Rule" id="MF_01974"/>
    </source>
</evidence>
<feature type="binding site" evidence="6">
    <location>
        <position position="183"/>
    </location>
    <ligand>
        <name>a divalent metal cation</name>
        <dbReference type="ChEBI" id="CHEBI:60240"/>
        <label>2</label>
        <note>catalytic</note>
    </ligand>
</feature>
<dbReference type="InterPro" id="IPR001714">
    <property type="entry name" value="Pept_M24_MAP"/>
</dbReference>
<evidence type="ECO:0000256" key="7">
    <source>
        <dbReference type="RuleBase" id="RU003653"/>
    </source>
</evidence>
<dbReference type="HAMAP" id="MF_01974">
    <property type="entry name" value="MetAP_1"/>
    <property type="match status" value="1"/>
</dbReference>
<evidence type="ECO:0000256" key="3">
    <source>
        <dbReference type="ARBA" id="ARBA00022670"/>
    </source>
</evidence>
<keyword evidence="3 6" id="KW-0645">Protease</keyword>
<evidence type="ECO:0000259" key="8">
    <source>
        <dbReference type="Pfam" id="PF00557"/>
    </source>
</evidence>
<reference evidence="9" key="1">
    <citation type="submission" date="2014-08" db="EMBL/GenBank/DDBJ databases">
        <authorList>
            <person name="Falentin Helene"/>
        </authorList>
    </citation>
    <scope>NUCLEOTIDE SEQUENCE</scope>
</reference>
<organism evidence="9">
    <name type="scientific">Propionibacterium freudenreichii subsp. freudenreichii</name>
    <dbReference type="NCBI Taxonomy" id="66712"/>
    <lineage>
        <taxon>Bacteria</taxon>
        <taxon>Bacillati</taxon>
        <taxon>Actinomycetota</taxon>
        <taxon>Actinomycetes</taxon>
        <taxon>Propionibacteriales</taxon>
        <taxon>Propionibacteriaceae</taxon>
        <taxon>Propionibacterium</taxon>
    </lineage>
</organism>
<evidence type="ECO:0000256" key="1">
    <source>
        <dbReference type="ARBA" id="ARBA00002521"/>
    </source>
</evidence>
<comment type="similarity">
    <text evidence="6">Belongs to the peptidase M24A family. Methionine aminopeptidase type 1 subfamily.</text>
</comment>
<protein>
    <recommendedName>
        <fullName evidence="6 7">Methionine aminopeptidase</fullName>
        <shortName evidence="6">MAP</shortName>
        <shortName evidence="6">MetAP</shortName>
        <ecNumber evidence="6 7">3.4.11.18</ecNumber>
    </recommendedName>
    <alternativeName>
        <fullName evidence="6">Peptidase M</fullName>
    </alternativeName>
</protein>
<dbReference type="PRINTS" id="PR00599">
    <property type="entry name" value="MAPEPTIDASE"/>
</dbReference>
<dbReference type="InterPro" id="IPR002467">
    <property type="entry name" value="Pept_M24A_MAP1"/>
</dbReference>
<dbReference type="CDD" id="cd01086">
    <property type="entry name" value="MetAP1"/>
    <property type="match status" value="1"/>
</dbReference>
<dbReference type="AlphaFoldDB" id="A0A0B7NP17"/>
<dbReference type="GeneID" id="61222698"/>
<gene>
    <name evidence="6 9" type="primary">map</name>
    <name evidence="9" type="ORF">PFCIRM138_08970</name>
</gene>
<dbReference type="PROSITE" id="PS00680">
    <property type="entry name" value="MAP_1"/>
    <property type="match status" value="1"/>
</dbReference>
<dbReference type="PANTHER" id="PTHR43330">
    <property type="entry name" value="METHIONINE AMINOPEPTIDASE"/>
    <property type="match status" value="1"/>
</dbReference>
<keyword evidence="2 6" id="KW-0031">Aminopeptidase</keyword>
<keyword evidence="5 6" id="KW-0378">Hydrolase</keyword>
<feature type="binding site" evidence="6">
    <location>
        <position position="216"/>
    </location>
    <ligand>
        <name>a divalent metal cation</name>
        <dbReference type="ChEBI" id="CHEBI:60240"/>
        <label>2</label>
        <note>catalytic</note>
    </ligand>
</feature>
<dbReference type="GO" id="GO:0005829">
    <property type="term" value="C:cytosol"/>
    <property type="evidence" value="ECO:0007669"/>
    <property type="project" value="TreeGrafter"/>
</dbReference>
<comment type="cofactor">
    <cofactor evidence="6">
        <name>Co(2+)</name>
        <dbReference type="ChEBI" id="CHEBI:48828"/>
    </cofactor>
    <cofactor evidence="6">
        <name>Zn(2+)</name>
        <dbReference type="ChEBI" id="CHEBI:29105"/>
    </cofactor>
    <cofactor evidence="6">
        <name>Mn(2+)</name>
        <dbReference type="ChEBI" id="CHEBI:29035"/>
    </cofactor>
    <cofactor evidence="6">
        <name>Fe(2+)</name>
        <dbReference type="ChEBI" id="CHEBI:29033"/>
    </cofactor>
    <text evidence="6">Binds 2 divalent metal cations per subunit. Has a high-affinity and a low affinity metal-binding site. The true nature of the physiological cofactor is under debate. The enzyme is active with cobalt, zinc, manganese or divalent iron ions. Most likely, methionine aminopeptidases function as mononuclear Fe(2+)-metalloproteases under physiological conditions, and the catalytically relevant metal-binding site has been assigned to the histidine-containing high-affinity site.</text>
</comment>
<feature type="binding site" evidence="6">
    <location>
        <position position="118"/>
    </location>
    <ligand>
        <name>a divalent metal cation</name>
        <dbReference type="ChEBI" id="CHEBI:60240"/>
        <label>1</label>
    </ligand>
</feature>
<keyword evidence="4 6" id="KW-0479">Metal-binding</keyword>
<dbReference type="GO" id="GO:0006508">
    <property type="term" value="P:proteolysis"/>
    <property type="evidence" value="ECO:0007669"/>
    <property type="project" value="UniProtKB-KW"/>
</dbReference>
<dbReference type="NCBIfam" id="TIGR00500">
    <property type="entry name" value="met_pdase_I"/>
    <property type="match status" value="1"/>
</dbReference>